<evidence type="ECO:0000313" key="2">
    <source>
        <dbReference type="EMBL" id="KAG9323161.1"/>
    </source>
</evidence>
<accession>A0A9P8A5M2</accession>
<sequence length="910" mass="101294">MSMEPGQRAGTPTRTQISPALSELLRFIGSSTQTPAKGPSTFEKLVAFRNTDQAAALTLRELTFAFRKCFLAAVHSSNLRVNVLVTDWLSDLVKSSSLSQAPTPIIQELSKVFDQLSLSRKEAEECMPLLISLCNLTDSCLATVRRLDIVPLGAFLEDPACMTLASIVLETGMRVFRHIDRNQEKRERSDNYTEWNKKTLDLTKNLQEFAGEQVQQSTDLRARAGDVTIGICNMLIRYAEMARSEYVYLNLAFKFIIMLAPSCVDNRSVRLERAAAVRLLCESILGTLLDIFHVCSESVEVGEKFLKRHWILAQFYRSNLRYLIQPVLKDVGQGGDEALTCRGLLRHFLFSLRSRFILSEAIKKNHPDVQAEMLKFVGTVEDIVVPVLLSAYASPDKDMLAVFQDFSTSSGPRAAYSIMECLTDHEWNLGRLYFLLKTLSIFDEFPPSLQLQLYPLEGSSRCGSLLSRLVDCVSNMDLYEVMSLRSQEGEQDSGDLYVRILSELCTFVHLVQPKQFARLQIDMMGLVLGRSELWSMLAIDWWTCMADTLGQEFTRNQVNVLTALVSRVPLNIALLLSSLPIGRASDKIACLLASIIPALKEQSQVQVIDDLLSMMTEKPDEELHTLLSCFPYSSINNANLDSLVEKCSDGWRNACNLLSDESIVLEAFYAMRTYIACLASVLSVESRRNRLPDELRLNLVSWSIEIIGGVNELLAIVRDDDGALSKISSTVENIVSFLSSMQPLQGPELIQVLNTFQSWEDLPERKRPLSKLSMSLFLRSCSAVEIAEVSQTIKLQVLLRGLYSGLLEDKEWIVAHESLQSLPPPNLVLPPRPRPIAPALPKAIAAYFGSPSSTTGVPGSAKGNGKNAQPRSPLLSPSDSSGTKRARKENDSNYEAIKTDFAMTSHAGTA</sequence>
<dbReference type="PANTHER" id="PTHR16071:SF2">
    <property type="entry name" value="FIGNL1-INTERACTING REGULATOR OF RECOMBINATION AND MITOSIS"/>
    <property type="match status" value="1"/>
</dbReference>
<proteinExistence type="predicted"/>
<evidence type="ECO:0000256" key="1">
    <source>
        <dbReference type="SAM" id="MobiDB-lite"/>
    </source>
</evidence>
<feature type="compositionally biased region" description="Low complexity" evidence="1">
    <location>
        <begin position="872"/>
        <end position="881"/>
    </location>
</feature>
<dbReference type="Pfam" id="PF14868">
    <property type="entry name" value="DUF4487"/>
    <property type="match status" value="1"/>
</dbReference>
<dbReference type="EMBL" id="JAIFTL010000113">
    <property type="protein sequence ID" value="KAG9323161.1"/>
    <property type="molecule type" value="Genomic_DNA"/>
</dbReference>
<gene>
    <name evidence="2" type="ORF">KVV02_002311</name>
</gene>
<reference evidence="2" key="1">
    <citation type="submission" date="2021-07" db="EMBL/GenBank/DDBJ databases">
        <title>Draft genome of Mortierella alpina, strain LL118, isolated from an aspen leaf litter sample.</title>
        <authorList>
            <person name="Yang S."/>
            <person name="Vinatzer B.A."/>
        </authorList>
    </citation>
    <scope>NUCLEOTIDE SEQUENCE</scope>
    <source>
        <strain evidence="2">LL118</strain>
    </source>
</reference>
<protein>
    <submittedName>
        <fullName evidence="2">Uncharacterized protein</fullName>
    </submittedName>
</protein>
<dbReference type="AlphaFoldDB" id="A0A9P8A5M2"/>
<name>A0A9P8A5M2_MORAP</name>
<comment type="caution">
    <text evidence="2">The sequence shown here is derived from an EMBL/GenBank/DDBJ whole genome shotgun (WGS) entry which is preliminary data.</text>
</comment>
<organism evidence="2 3">
    <name type="scientific">Mortierella alpina</name>
    <name type="common">Oleaginous fungus</name>
    <name type="synonym">Mortierella renispora</name>
    <dbReference type="NCBI Taxonomy" id="64518"/>
    <lineage>
        <taxon>Eukaryota</taxon>
        <taxon>Fungi</taxon>
        <taxon>Fungi incertae sedis</taxon>
        <taxon>Mucoromycota</taxon>
        <taxon>Mortierellomycotina</taxon>
        <taxon>Mortierellomycetes</taxon>
        <taxon>Mortierellales</taxon>
        <taxon>Mortierellaceae</taxon>
        <taxon>Mortierella</taxon>
    </lineage>
</organism>
<feature type="region of interest" description="Disordered" evidence="1">
    <location>
        <begin position="854"/>
        <end position="910"/>
    </location>
</feature>
<dbReference type="PANTHER" id="PTHR16071">
    <property type="entry name" value="CHROMOSOME 1 OPEN READING FRAME 112"/>
    <property type="match status" value="1"/>
</dbReference>
<dbReference type="InterPro" id="IPR027902">
    <property type="entry name" value="DUF4487"/>
</dbReference>
<dbReference type="Proteomes" id="UP000717515">
    <property type="component" value="Unassembled WGS sequence"/>
</dbReference>
<evidence type="ECO:0000313" key="3">
    <source>
        <dbReference type="Proteomes" id="UP000717515"/>
    </source>
</evidence>